<accession>A0ACC2SL11</accession>
<evidence type="ECO:0000313" key="1">
    <source>
        <dbReference type="EMBL" id="KAJ9063025.1"/>
    </source>
</evidence>
<evidence type="ECO:0000313" key="2">
    <source>
        <dbReference type="Proteomes" id="UP001165960"/>
    </source>
</evidence>
<proteinExistence type="predicted"/>
<dbReference type="EMBL" id="QTSX02004981">
    <property type="protein sequence ID" value="KAJ9063025.1"/>
    <property type="molecule type" value="Genomic_DNA"/>
</dbReference>
<sequence length="52" mass="5954">MVRSKTGDRKKVKGKDRLASMVPNKAPGPKVDIPDNWEAQWHKPEDDRQSKP</sequence>
<comment type="caution">
    <text evidence="1">The sequence shown here is derived from an EMBL/GenBank/DDBJ whole genome shotgun (WGS) entry which is preliminary data.</text>
</comment>
<protein>
    <submittedName>
        <fullName evidence="1">Uncharacterized protein</fullName>
    </submittedName>
</protein>
<name>A0ACC2SL11_9FUNG</name>
<reference evidence="1" key="1">
    <citation type="submission" date="2022-04" db="EMBL/GenBank/DDBJ databases">
        <title>Genome of the entomopathogenic fungus Entomophthora muscae.</title>
        <authorList>
            <person name="Elya C."/>
            <person name="Lovett B.R."/>
            <person name="Lee E."/>
            <person name="Macias A.M."/>
            <person name="Hajek A.E."/>
            <person name="De Bivort B.L."/>
            <person name="Kasson M.T."/>
            <person name="De Fine Licht H.H."/>
            <person name="Stajich J.E."/>
        </authorList>
    </citation>
    <scope>NUCLEOTIDE SEQUENCE</scope>
    <source>
        <strain evidence="1">Berkeley</strain>
    </source>
</reference>
<gene>
    <name evidence="1" type="ORF">DSO57_1004317</name>
</gene>
<organism evidence="1 2">
    <name type="scientific">Entomophthora muscae</name>
    <dbReference type="NCBI Taxonomy" id="34485"/>
    <lineage>
        <taxon>Eukaryota</taxon>
        <taxon>Fungi</taxon>
        <taxon>Fungi incertae sedis</taxon>
        <taxon>Zoopagomycota</taxon>
        <taxon>Entomophthoromycotina</taxon>
        <taxon>Entomophthoromycetes</taxon>
        <taxon>Entomophthorales</taxon>
        <taxon>Entomophthoraceae</taxon>
        <taxon>Entomophthora</taxon>
    </lineage>
</organism>
<dbReference type="Proteomes" id="UP001165960">
    <property type="component" value="Unassembled WGS sequence"/>
</dbReference>
<keyword evidence="2" id="KW-1185">Reference proteome</keyword>